<protein>
    <submittedName>
        <fullName evidence="3">Energy transducer TonB</fullName>
    </submittedName>
</protein>
<dbReference type="AlphaFoldDB" id="A0A7G9SK32"/>
<evidence type="ECO:0000256" key="1">
    <source>
        <dbReference type="SAM" id="SignalP"/>
    </source>
</evidence>
<proteinExistence type="predicted"/>
<dbReference type="GO" id="GO:0055085">
    <property type="term" value="P:transmembrane transport"/>
    <property type="evidence" value="ECO:0007669"/>
    <property type="project" value="InterPro"/>
</dbReference>
<dbReference type="InterPro" id="IPR037682">
    <property type="entry name" value="TonB_C"/>
</dbReference>
<accession>A0A7G9SK32</accession>
<dbReference type="SUPFAM" id="SSF74653">
    <property type="entry name" value="TolA/TonB C-terminal domain"/>
    <property type="match status" value="1"/>
</dbReference>
<dbReference type="Proteomes" id="UP000515971">
    <property type="component" value="Chromosome"/>
</dbReference>
<name>A0A7G9SK32_9SPHN</name>
<organism evidence="3 4">
    <name type="scientific">Sphingomonas lutea</name>
    <dbReference type="NCBI Taxonomy" id="1045317"/>
    <lineage>
        <taxon>Bacteria</taxon>
        <taxon>Pseudomonadati</taxon>
        <taxon>Pseudomonadota</taxon>
        <taxon>Alphaproteobacteria</taxon>
        <taxon>Sphingomonadales</taxon>
        <taxon>Sphingomonadaceae</taxon>
        <taxon>Sphingomonas</taxon>
    </lineage>
</organism>
<reference evidence="3 4" key="1">
    <citation type="submission" date="2020-08" db="EMBL/GenBank/DDBJ databases">
        <title>Genome sequence of Sphingomonas lutea KCTC 23642T.</title>
        <authorList>
            <person name="Hyun D.-W."/>
            <person name="Bae J.-W."/>
        </authorList>
    </citation>
    <scope>NUCLEOTIDE SEQUENCE [LARGE SCALE GENOMIC DNA]</scope>
    <source>
        <strain evidence="3 4">KCTC 23642</strain>
    </source>
</reference>
<dbReference type="Pfam" id="PF03544">
    <property type="entry name" value="TonB_C"/>
    <property type="match status" value="1"/>
</dbReference>
<sequence>MRALSIALMSALMIPGPLAARETSDKQSRRMKQISEVVFQNYPARALAAGEQGPVFFVVRLDDKASPTSCEVTHGSGHPRLDEETCAMIVRHAVFKSVIGPNGKPTRSVHEGVVNWRIPGREQPAFNPIRLGDAAPDAKICKRTLITGSLFRYERTCMTEREWVLSRYQMQEHWGQYQGKRGDTDCRRGGRTC</sequence>
<keyword evidence="1" id="KW-0732">Signal</keyword>
<evidence type="ECO:0000313" key="4">
    <source>
        <dbReference type="Proteomes" id="UP000515971"/>
    </source>
</evidence>
<evidence type="ECO:0000313" key="3">
    <source>
        <dbReference type="EMBL" id="QNN68207.1"/>
    </source>
</evidence>
<keyword evidence="4" id="KW-1185">Reference proteome</keyword>
<feature type="chain" id="PRO_5028976571" evidence="1">
    <location>
        <begin position="20"/>
        <end position="193"/>
    </location>
</feature>
<gene>
    <name evidence="3" type="ORF">H9L13_04835</name>
</gene>
<dbReference type="RefSeq" id="WP_187539511.1">
    <property type="nucleotide sequence ID" value="NZ_BAABJT010000001.1"/>
</dbReference>
<dbReference type="EMBL" id="CP060718">
    <property type="protein sequence ID" value="QNN68207.1"/>
    <property type="molecule type" value="Genomic_DNA"/>
</dbReference>
<dbReference type="KEGG" id="slut:H9L13_04835"/>
<dbReference type="Gene3D" id="3.30.1150.10">
    <property type="match status" value="1"/>
</dbReference>
<feature type="signal peptide" evidence="1">
    <location>
        <begin position="1"/>
        <end position="19"/>
    </location>
</feature>
<evidence type="ECO:0000259" key="2">
    <source>
        <dbReference type="Pfam" id="PF03544"/>
    </source>
</evidence>
<feature type="domain" description="TonB C-terminal" evidence="2">
    <location>
        <begin position="41"/>
        <end position="116"/>
    </location>
</feature>